<dbReference type="AlphaFoldDB" id="A0A498NYK2"/>
<dbReference type="InterPro" id="IPR036875">
    <property type="entry name" value="Znf_CCHC_sf"/>
</dbReference>
<proteinExistence type="predicted"/>
<feature type="region of interest" description="Disordered" evidence="2">
    <location>
        <begin position="165"/>
        <end position="184"/>
    </location>
</feature>
<keyword evidence="1" id="KW-0862">Zinc</keyword>
<gene>
    <name evidence="4" type="ORF">ROHU_002690</name>
</gene>
<protein>
    <submittedName>
        <fullName evidence="4">Gag-pol poly</fullName>
    </submittedName>
</protein>
<dbReference type="InterPro" id="IPR001878">
    <property type="entry name" value="Znf_CCHC"/>
</dbReference>
<evidence type="ECO:0000313" key="5">
    <source>
        <dbReference type="Proteomes" id="UP000290572"/>
    </source>
</evidence>
<keyword evidence="1" id="KW-0863">Zinc-finger</keyword>
<dbReference type="GO" id="GO:0003676">
    <property type="term" value="F:nucleic acid binding"/>
    <property type="evidence" value="ECO:0007669"/>
    <property type="project" value="InterPro"/>
</dbReference>
<dbReference type="PROSITE" id="PS50158">
    <property type="entry name" value="ZF_CCHC"/>
    <property type="match status" value="1"/>
</dbReference>
<keyword evidence="5" id="KW-1185">Reference proteome</keyword>
<evidence type="ECO:0000259" key="3">
    <source>
        <dbReference type="PROSITE" id="PS50158"/>
    </source>
</evidence>
<feature type="compositionally biased region" description="Basic residues" evidence="2">
    <location>
        <begin position="226"/>
        <end position="237"/>
    </location>
</feature>
<evidence type="ECO:0000313" key="4">
    <source>
        <dbReference type="EMBL" id="RXN36739.1"/>
    </source>
</evidence>
<dbReference type="Proteomes" id="UP000290572">
    <property type="component" value="Unassembled WGS sequence"/>
</dbReference>
<accession>A0A498NYK2</accession>
<feature type="domain" description="CCHC-type" evidence="3">
    <location>
        <begin position="193"/>
        <end position="209"/>
    </location>
</feature>
<name>A0A498NYK2_LABRO</name>
<dbReference type="EMBL" id="QBIY01007165">
    <property type="protein sequence ID" value="RXN36739.1"/>
    <property type="molecule type" value="Genomic_DNA"/>
</dbReference>
<feature type="region of interest" description="Disordered" evidence="2">
    <location>
        <begin position="221"/>
        <end position="249"/>
    </location>
</feature>
<dbReference type="GO" id="GO:0008270">
    <property type="term" value="F:zinc ion binding"/>
    <property type="evidence" value="ECO:0007669"/>
    <property type="project" value="UniProtKB-KW"/>
</dbReference>
<evidence type="ECO:0000256" key="2">
    <source>
        <dbReference type="SAM" id="MobiDB-lite"/>
    </source>
</evidence>
<keyword evidence="1" id="KW-0479">Metal-binding</keyword>
<dbReference type="SUPFAM" id="SSF57756">
    <property type="entry name" value="Retrovirus zinc finger-like domains"/>
    <property type="match status" value="1"/>
</dbReference>
<dbReference type="Pfam" id="PF14223">
    <property type="entry name" value="Retrotran_gag_2"/>
    <property type="match status" value="1"/>
</dbReference>
<comment type="caution">
    <text evidence="4">The sequence shown here is derived from an EMBL/GenBank/DDBJ whole genome shotgun (WGS) entry which is preliminary data.</text>
</comment>
<reference evidence="4 5" key="1">
    <citation type="submission" date="2018-03" db="EMBL/GenBank/DDBJ databases">
        <title>Draft genome sequence of Rohu Carp (Labeo rohita).</title>
        <authorList>
            <person name="Das P."/>
            <person name="Kushwaha B."/>
            <person name="Joshi C.G."/>
            <person name="Kumar D."/>
            <person name="Nagpure N.S."/>
            <person name="Sahoo L."/>
            <person name="Das S.P."/>
            <person name="Bit A."/>
            <person name="Patnaik S."/>
            <person name="Meher P.K."/>
            <person name="Jayasankar P."/>
            <person name="Koringa P.G."/>
            <person name="Patel N.V."/>
            <person name="Hinsu A.T."/>
            <person name="Kumar R."/>
            <person name="Pandey M."/>
            <person name="Agarwal S."/>
            <person name="Srivastava S."/>
            <person name="Singh M."/>
            <person name="Iquebal M.A."/>
            <person name="Jaiswal S."/>
            <person name="Angadi U.B."/>
            <person name="Kumar N."/>
            <person name="Raza M."/>
            <person name="Shah T.M."/>
            <person name="Rai A."/>
            <person name="Jena J.K."/>
        </authorList>
    </citation>
    <scope>NUCLEOTIDE SEQUENCE [LARGE SCALE GENOMIC DNA]</scope>
    <source>
        <strain evidence="4">DASCIFA01</strain>
        <tissue evidence="4">Testis</tissue>
    </source>
</reference>
<organism evidence="4 5">
    <name type="scientific">Labeo rohita</name>
    <name type="common">Indian major carp</name>
    <name type="synonym">Cyprinus rohita</name>
    <dbReference type="NCBI Taxonomy" id="84645"/>
    <lineage>
        <taxon>Eukaryota</taxon>
        <taxon>Metazoa</taxon>
        <taxon>Chordata</taxon>
        <taxon>Craniata</taxon>
        <taxon>Vertebrata</taxon>
        <taxon>Euteleostomi</taxon>
        <taxon>Actinopterygii</taxon>
        <taxon>Neopterygii</taxon>
        <taxon>Teleostei</taxon>
        <taxon>Ostariophysi</taxon>
        <taxon>Cypriniformes</taxon>
        <taxon>Cyprinidae</taxon>
        <taxon>Labeoninae</taxon>
        <taxon>Labeonini</taxon>
        <taxon>Labeo</taxon>
    </lineage>
</organism>
<evidence type="ECO:0000256" key="1">
    <source>
        <dbReference type="PROSITE-ProRule" id="PRU00047"/>
    </source>
</evidence>
<sequence>MNLRHESPVKPLIEKRVENENDSKLYISLVYGSQIVKGTNYVVKMKPLIEKRVENENDSKLYISLVYGSQIVKGTNYVVKVRLMIVMKFDDNVYGDSVQEHIKVMTETFDALSVVGDHIEEEDRVVHLLASLPDSFNVLVTALEASVDVPKMEVVTERLLHEERKLRDRDGESNNNDAKALTGKQFSKGKGPKCHYCGRFGHIKRNCRDFNKCAQSKDFNKESKKVGYKHKANKARVKRQESSSDSESD</sequence>